<evidence type="ECO:0000256" key="2">
    <source>
        <dbReference type="ARBA" id="ARBA00023015"/>
    </source>
</evidence>
<dbReference type="PANTHER" id="PTHR43133">
    <property type="entry name" value="RNA POLYMERASE ECF-TYPE SIGMA FACTO"/>
    <property type="match status" value="1"/>
</dbReference>
<dbReference type="InterPro" id="IPR013324">
    <property type="entry name" value="RNA_pol_sigma_r3/r4-like"/>
</dbReference>
<dbReference type="SMART" id="SM00421">
    <property type="entry name" value="HTH_LUXR"/>
    <property type="match status" value="1"/>
</dbReference>
<dbReference type="InterPro" id="IPR000792">
    <property type="entry name" value="Tscrpt_reg_LuxR_C"/>
</dbReference>
<dbReference type="PANTHER" id="PTHR43133:SF46">
    <property type="entry name" value="RNA POLYMERASE SIGMA-70 FACTOR ECF SUBFAMILY"/>
    <property type="match status" value="1"/>
</dbReference>
<dbReference type="Gene3D" id="1.10.1740.10">
    <property type="match status" value="1"/>
</dbReference>
<dbReference type="NCBIfam" id="TIGR02985">
    <property type="entry name" value="Sig70_bacteroi1"/>
    <property type="match status" value="1"/>
</dbReference>
<dbReference type="STRING" id="1484053.SAMN05444274_11613"/>
<dbReference type="InterPro" id="IPR014327">
    <property type="entry name" value="RNA_pol_sigma70_bacteroid"/>
</dbReference>
<dbReference type="Pfam" id="PF04542">
    <property type="entry name" value="Sigma70_r2"/>
    <property type="match status" value="1"/>
</dbReference>
<evidence type="ECO:0000313" key="8">
    <source>
        <dbReference type="EMBL" id="SHF97506.1"/>
    </source>
</evidence>
<evidence type="ECO:0000256" key="3">
    <source>
        <dbReference type="ARBA" id="ARBA00023082"/>
    </source>
</evidence>
<proteinExistence type="inferred from homology"/>
<dbReference type="InterPro" id="IPR013325">
    <property type="entry name" value="RNA_pol_sigma_r2"/>
</dbReference>
<evidence type="ECO:0000256" key="1">
    <source>
        <dbReference type="ARBA" id="ARBA00010641"/>
    </source>
</evidence>
<accession>A0A1M5G1B8</accession>
<sequence length="185" mass="21881">MLILLKKGDMLAFDTIYKQYSKRLYAFVFRYLKQDNDTEEIVQEVFLKIWESRKKIDLYTSFDSFLFTIAYNSTISLLRKRVNEKKYLDHIKSRQQVNNAENIIDDIHFKEMSRQVEVLLDELTPRQKEVFVLSREDGLTHDEIAEKLGISSNTVKNHLVATLAFLKSKLKGDLMIKLLFISLFF</sequence>
<dbReference type="GO" id="GO:0016987">
    <property type="term" value="F:sigma factor activity"/>
    <property type="evidence" value="ECO:0007669"/>
    <property type="project" value="UniProtKB-KW"/>
</dbReference>
<keyword evidence="5 6" id="KW-0804">Transcription</keyword>
<dbReference type="GO" id="GO:0003677">
    <property type="term" value="F:DNA binding"/>
    <property type="evidence" value="ECO:0007669"/>
    <property type="project" value="UniProtKB-KW"/>
</dbReference>
<protein>
    <recommendedName>
        <fullName evidence="6">RNA polymerase sigma factor</fullName>
    </recommendedName>
</protein>
<dbReference type="NCBIfam" id="TIGR02937">
    <property type="entry name" value="sigma70-ECF"/>
    <property type="match status" value="1"/>
</dbReference>
<gene>
    <name evidence="8" type="ORF">SAMN05444274_11613</name>
</gene>
<dbReference type="Gene3D" id="1.10.10.10">
    <property type="entry name" value="Winged helix-like DNA-binding domain superfamily/Winged helix DNA-binding domain"/>
    <property type="match status" value="1"/>
</dbReference>
<organism evidence="8 9">
    <name type="scientific">Mariniphaga anaerophila</name>
    <dbReference type="NCBI Taxonomy" id="1484053"/>
    <lineage>
        <taxon>Bacteria</taxon>
        <taxon>Pseudomonadati</taxon>
        <taxon>Bacteroidota</taxon>
        <taxon>Bacteroidia</taxon>
        <taxon>Marinilabiliales</taxon>
        <taxon>Prolixibacteraceae</taxon>
        <taxon>Mariniphaga</taxon>
    </lineage>
</organism>
<dbReference type="SUPFAM" id="SSF88659">
    <property type="entry name" value="Sigma3 and sigma4 domains of RNA polymerase sigma factors"/>
    <property type="match status" value="1"/>
</dbReference>
<evidence type="ECO:0000256" key="6">
    <source>
        <dbReference type="RuleBase" id="RU000716"/>
    </source>
</evidence>
<keyword evidence="2 6" id="KW-0805">Transcription regulation</keyword>
<dbReference type="InterPro" id="IPR000838">
    <property type="entry name" value="RNA_pol_sigma70_ECF_CS"/>
</dbReference>
<evidence type="ECO:0000259" key="7">
    <source>
        <dbReference type="SMART" id="SM00421"/>
    </source>
</evidence>
<dbReference type="Proteomes" id="UP000184164">
    <property type="component" value="Unassembled WGS sequence"/>
</dbReference>
<name>A0A1M5G1B8_9BACT</name>
<dbReference type="AlphaFoldDB" id="A0A1M5G1B8"/>
<evidence type="ECO:0000256" key="4">
    <source>
        <dbReference type="ARBA" id="ARBA00023125"/>
    </source>
</evidence>
<keyword evidence="9" id="KW-1185">Reference proteome</keyword>
<dbReference type="InterPro" id="IPR014284">
    <property type="entry name" value="RNA_pol_sigma-70_dom"/>
</dbReference>
<dbReference type="GO" id="GO:0006352">
    <property type="term" value="P:DNA-templated transcription initiation"/>
    <property type="evidence" value="ECO:0007669"/>
    <property type="project" value="InterPro"/>
</dbReference>
<dbReference type="Pfam" id="PF08281">
    <property type="entry name" value="Sigma70_r4_2"/>
    <property type="match status" value="1"/>
</dbReference>
<dbReference type="EMBL" id="FQUM01000016">
    <property type="protein sequence ID" value="SHF97506.1"/>
    <property type="molecule type" value="Genomic_DNA"/>
</dbReference>
<dbReference type="InterPro" id="IPR036388">
    <property type="entry name" value="WH-like_DNA-bd_sf"/>
</dbReference>
<feature type="domain" description="HTH luxR-type" evidence="7">
    <location>
        <begin position="120"/>
        <end position="178"/>
    </location>
</feature>
<reference evidence="8 9" key="1">
    <citation type="submission" date="2016-11" db="EMBL/GenBank/DDBJ databases">
        <authorList>
            <person name="Jaros S."/>
            <person name="Januszkiewicz K."/>
            <person name="Wedrychowicz H."/>
        </authorList>
    </citation>
    <scope>NUCLEOTIDE SEQUENCE [LARGE SCALE GENOMIC DNA]</scope>
    <source>
        <strain evidence="8 9">DSM 26910</strain>
    </source>
</reference>
<dbReference type="CDD" id="cd06171">
    <property type="entry name" value="Sigma70_r4"/>
    <property type="match status" value="1"/>
</dbReference>
<evidence type="ECO:0000313" key="9">
    <source>
        <dbReference type="Proteomes" id="UP000184164"/>
    </source>
</evidence>
<dbReference type="InterPro" id="IPR013249">
    <property type="entry name" value="RNA_pol_sigma70_r4_t2"/>
</dbReference>
<dbReference type="SUPFAM" id="SSF88946">
    <property type="entry name" value="Sigma2 domain of RNA polymerase sigma factors"/>
    <property type="match status" value="1"/>
</dbReference>
<keyword evidence="3 6" id="KW-0731">Sigma factor</keyword>
<keyword evidence="4 6" id="KW-0238">DNA-binding</keyword>
<comment type="similarity">
    <text evidence="1 6">Belongs to the sigma-70 factor family. ECF subfamily.</text>
</comment>
<evidence type="ECO:0000256" key="5">
    <source>
        <dbReference type="ARBA" id="ARBA00023163"/>
    </source>
</evidence>
<dbReference type="InterPro" id="IPR007627">
    <property type="entry name" value="RNA_pol_sigma70_r2"/>
</dbReference>
<dbReference type="PROSITE" id="PS01063">
    <property type="entry name" value="SIGMA70_ECF"/>
    <property type="match status" value="1"/>
</dbReference>
<dbReference type="InterPro" id="IPR039425">
    <property type="entry name" value="RNA_pol_sigma-70-like"/>
</dbReference>